<name>A0A8X7VTR1_BRACI</name>
<dbReference type="InterPro" id="IPR045239">
    <property type="entry name" value="bHLH95_bHLH"/>
</dbReference>
<dbReference type="GO" id="GO:0005634">
    <property type="term" value="C:nucleus"/>
    <property type="evidence" value="ECO:0007669"/>
    <property type="project" value="UniProtKB-SubCell"/>
</dbReference>
<evidence type="ECO:0000313" key="9">
    <source>
        <dbReference type="Proteomes" id="UP000886595"/>
    </source>
</evidence>
<dbReference type="Gene3D" id="4.10.280.10">
    <property type="entry name" value="Helix-loop-helix DNA-binding domain"/>
    <property type="match status" value="1"/>
</dbReference>
<dbReference type="PANTHER" id="PTHR45914">
    <property type="entry name" value="TRANSCRIPTION FACTOR HEC3-RELATED"/>
    <property type="match status" value="1"/>
</dbReference>
<evidence type="ECO:0000259" key="7">
    <source>
        <dbReference type="PROSITE" id="PS50888"/>
    </source>
</evidence>
<evidence type="ECO:0000256" key="1">
    <source>
        <dbReference type="ARBA" id="ARBA00004123"/>
    </source>
</evidence>
<dbReference type="OrthoDB" id="1610519at2759"/>
<keyword evidence="4" id="KW-0804">Transcription</keyword>
<dbReference type="GO" id="GO:0003700">
    <property type="term" value="F:DNA-binding transcription factor activity"/>
    <property type="evidence" value="ECO:0007669"/>
    <property type="project" value="InterPro"/>
</dbReference>
<evidence type="ECO:0000256" key="2">
    <source>
        <dbReference type="ARBA" id="ARBA00023015"/>
    </source>
</evidence>
<dbReference type="GO" id="GO:0003677">
    <property type="term" value="F:DNA binding"/>
    <property type="evidence" value="ECO:0007669"/>
    <property type="project" value="UniProtKB-KW"/>
</dbReference>
<reference evidence="8 9" key="1">
    <citation type="submission" date="2020-02" db="EMBL/GenBank/DDBJ databases">
        <authorList>
            <person name="Ma Q."/>
            <person name="Huang Y."/>
            <person name="Song X."/>
            <person name="Pei D."/>
        </authorList>
    </citation>
    <scope>NUCLEOTIDE SEQUENCE [LARGE SCALE GENOMIC DNA]</scope>
    <source>
        <strain evidence="8">Sxm20200214</strain>
        <tissue evidence="8">Leaf</tissue>
    </source>
</reference>
<keyword evidence="3" id="KW-0238">DNA-binding</keyword>
<dbReference type="Proteomes" id="UP000886595">
    <property type="component" value="Unassembled WGS sequence"/>
</dbReference>
<dbReference type="InterPro" id="IPR045843">
    <property type="entry name" value="IND-like"/>
</dbReference>
<dbReference type="PANTHER" id="PTHR45914:SF24">
    <property type="entry name" value="BHLH DOMAIN-CONTAINING PROTEIN"/>
    <property type="match status" value="1"/>
</dbReference>
<evidence type="ECO:0000256" key="5">
    <source>
        <dbReference type="ARBA" id="ARBA00023242"/>
    </source>
</evidence>
<sequence length="309" mass="34636">MESGYEFDSFSELPPLPQVYHPIEYSTSYPYSDAIAPLESLPPFPYSDFTTYGGGFAFSDQQGSDSSLSLLNNDLLTESTRLEKLFSLDSSLSLPTRDLLTESTQSEKLFSRVDVAPTPFLHLPDLQSIEHSTAAEVTKSPRLSLAPPLPVTTKHDADVKRRRLGNNFAVSPSSSSKSRSPTRYSSSYGVSSSRRKITEKIRSLEKLMPWETKMNLATILEETRKYIAFLQSQIASLRWMPLESVYPAKPGEEVKERNNPLVSLTRQQILQVIANSPGSRNVLYTRGVCVFSYEQLLSVKMMAESTRNL</sequence>
<dbReference type="InterPro" id="IPR011598">
    <property type="entry name" value="bHLH_dom"/>
</dbReference>
<evidence type="ECO:0000256" key="3">
    <source>
        <dbReference type="ARBA" id="ARBA00023125"/>
    </source>
</evidence>
<evidence type="ECO:0000313" key="8">
    <source>
        <dbReference type="EMBL" id="KAG2317421.1"/>
    </source>
</evidence>
<feature type="region of interest" description="Disordered" evidence="6">
    <location>
        <begin position="134"/>
        <end position="191"/>
    </location>
</feature>
<dbReference type="CDD" id="cd11393">
    <property type="entry name" value="bHLH_AtbHLH_like"/>
    <property type="match status" value="1"/>
</dbReference>
<dbReference type="AlphaFoldDB" id="A0A8X7VTR1"/>
<keyword evidence="5" id="KW-0539">Nucleus</keyword>
<accession>A0A8X7VTR1</accession>
<feature type="compositionally biased region" description="Low complexity" evidence="6">
    <location>
        <begin position="171"/>
        <end position="191"/>
    </location>
</feature>
<keyword evidence="2" id="KW-0805">Transcription regulation</keyword>
<evidence type="ECO:0000256" key="6">
    <source>
        <dbReference type="SAM" id="MobiDB-lite"/>
    </source>
</evidence>
<feature type="domain" description="BHLH" evidence="7">
    <location>
        <begin position="181"/>
        <end position="230"/>
    </location>
</feature>
<comment type="subcellular location">
    <subcellularLocation>
        <location evidence="1">Nucleus</location>
    </subcellularLocation>
</comment>
<dbReference type="EMBL" id="JAAMPC010000004">
    <property type="protein sequence ID" value="KAG2317421.1"/>
    <property type="molecule type" value="Genomic_DNA"/>
</dbReference>
<dbReference type="SUPFAM" id="SSF47459">
    <property type="entry name" value="HLH, helix-loop-helix DNA-binding domain"/>
    <property type="match status" value="1"/>
</dbReference>
<keyword evidence="9" id="KW-1185">Reference proteome</keyword>
<evidence type="ECO:0000256" key="4">
    <source>
        <dbReference type="ARBA" id="ARBA00023163"/>
    </source>
</evidence>
<organism evidence="8 9">
    <name type="scientific">Brassica carinata</name>
    <name type="common">Ethiopian mustard</name>
    <name type="synonym">Abyssinian cabbage</name>
    <dbReference type="NCBI Taxonomy" id="52824"/>
    <lineage>
        <taxon>Eukaryota</taxon>
        <taxon>Viridiplantae</taxon>
        <taxon>Streptophyta</taxon>
        <taxon>Embryophyta</taxon>
        <taxon>Tracheophyta</taxon>
        <taxon>Spermatophyta</taxon>
        <taxon>Magnoliopsida</taxon>
        <taxon>eudicotyledons</taxon>
        <taxon>Gunneridae</taxon>
        <taxon>Pentapetalae</taxon>
        <taxon>rosids</taxon>
        <taxon>malvids</taxon>
        <taxon>Brassicales</taxon>
        <taxon>Brassicaceae</taxon>
        <taxon>Brassiceae</taxon>
        <taxon>Brassica</taxon>
    </lineage>
</organism>
<gene>
    <name evidence="8" type="ORF">Bca52824_020543</name>
</gene>
<comment type="caution">
    <text evidence="8">The sequence shown here is derived from an EMBL/GenBank/DDBJ whole genome shotgun (WGS) entry which is preliminary data.</text>
</comment>
<dbReference type="PROSITE" id="PS50888">
    <property type="entry name" value="BHLH"/>
    <property type="match status" value="1"/>
</dbReference>
<proteinExistence type="predicted"/>
<dbReference type="InterPro" id="IPR036638">
    <property type="entry name" value="HLH_DNA-bd_sf"/>
</dbReference>
<protein>
    <recommendedName>
        <fullName evidence="7">BHLH domain-containing protein</fullName>
    </recommendedName>
</protein>
<dbReference type="GO" id="GO:0046983">
    <property type="term" value="F:protein dimerization activity"/>
    <property type="evidence" value="ECO:0007669"/>
    <property type="project" value="InterPro"/>
</dbReference>